<dbReference type="AlphaFoldDB" id="A0A166NAD4"/>
<evidence type="ECO:0000313" key="3">
    <source>
        <dbReference type="Proteomes" id="UP000076532"/>
    </source>
</evidence>
<gene>
    <name evidence="2" type="ORF">FIBSPDRAFT_856601</name>
</gene>
<evidence type="ECO:0000256" key="1">
    <source>
        <dbReference type="SAM" id="Phobius"/>
    </source>
</evidence>
<keyword evidence="1" id="KW-0812">Transmembrane</keyword>
<sequence length="63" mass="7071">MPIALLLFGGRDRLPDRPFKLGRLGVPTNVFALMFATFTTVFFFFPPDKPLTGNNFNYAIGEC</sequence>
<keyword evidence="1" id="KW-1133">Transmembrane helix</keyword>
<name>A0A166NAD4_9AGAM</name>
<organism evidence="2 3">
    <name type="scientific">Athelia psychrophila</name>
    <dbReference type="NCBI Taxonomy" id="1759441"/>
    <lineage>
        <taxon>Eukaryota</taxon>
        <taxon>Fungi</taxon>
        <taxon>Dikarya</taxon>
        <taxon>Basidiomycota</taxon>
        <taxon>Agaricomycotina</taxon>
        <taxon>Agaricomycetes</taxon>
        <taxon>Agaricomycetidae</taxon>
        <taxon>Atheliales</taxon>
        <taxon>Atheliaceae</taxon>
        <taxon>Athelia</taxon>
    </lineage>
</organism>
<evidence type="ECO:0000313" key="2">
    <source>
        <dbReference type="EMBL" id="KZP24810.1"/>
    </source>
</evidence>
<dbReference type="STRING" id="436010.A0A166NAD4"/>
<accession>A0A166NAD4</accession>
<protein>
    <submittedName>
        <fullName evidence="2">Uncharacterized protein</fullName>
    </submittedName>
</protein>
<feature type="transmembrane region" description="Helical" evidence="1">
    <location>
        <begin position="21"/>
        <end position="45"/>
    </location>
</feature>
<dbReference type="EMBL" id="KV417524">
    <property type="protein sequence ID" value="KZP24810.1"/>
    <property type="molecule type" value="Genomic_DNA"/>
</dbReference>
<keyword evidence="3" id="KW-1185">Reference proteome</keyword>
<reference evidence="2 3" key="1">
    <citation type="journal article" date="2016" name="Mol. Biol. Evol.">
        <title>Comparative Genomics of Early-Diverging Mushroom-Forming Fungi Provides Insights into the Origins of Lignocellulose Decay Capabilities.</title>
        <authorList>
            <person name="Nagy L.G."/>
            <person name="Riley R."/>
            <person name="Tritt A."/>
            <person name="Adam C."/>
            <person name="Daum C."/>
            <person name="Floudas D."/>
            <person name="Sun H."/>
            <person name="Yadav J.S."/>
            <person name="Pangilinan J."/>
            <person name="Larsson K.H."/>
            <person name="Matsuura K."/>
            <person name="Barry K."/>
            <person name="Labutti K."/>
            <person name="Kuo R."/>
            <person name="Ohm R.A."/>
            <person name="Bhattacharya S.S."/>
            <person name="Shirouzu T."/>
            <person name="Yoshinaga Y."/>
            <person name="Martin F.M."/>
            <person name="Grigoriev I.V."/>
            <person name="Hibbett D.S."/>
        </authorList>
    </citation>
    <scope>NUCLEOTIDE SEQUENCE [LARGE SCALE GENOMIC DNA]</scope>
    <source>
        <strain evidence="2 3">CBS 109695</strain>
    </source>
</reference>
<keyword evidence="1" id="KW-0472">Membrane</keyword>
<proteinExistence type="predicted"/>
<dbReference type="Proteomes" id="UP000076532">
    <property type="component" value="Unassembled WGS sequence"/>
</dbReference>